<name>A0A4P9UQ03_METBY</name>
<evidence type="ECO:0000313" key="1">
    <source>
        <dbReference type="EMBL" id="QCW83502.1"/>
    </source>
</evidence>
<dbReference type="AlphaFoldDB" id="A0A4P9UQ03"/>
<organism evidence="1 2">
    <name type="scientific">Methylotuvimicrobium buryatense</name>
    <name type="common">Methylomicrobium buryatense</name>
    <dbReference type="NCBI Taxonomy" id="95641"/>
    <lineage>
        <taxon>Bacteria</taxon>
        <taxon>Pseudomonadati</taxon>
        <taxon>Pseudomonadota</taxon>
        <taxon>Gammaproteobacteria</taxon>
        <taxon>Methylococcales</taxon>
        <taxon>Methylococcaceae</taxon>
        <taxon>Methylotuvimicrobium</taxon>
    </lineage>
</organism>
<dbReference type="Proteomes" id="UP000305881">
    <property type="component" value="Chromosome"/>
</dbReference>
<dbReference type="InterPro" id="IPR045615">
    <property type="entry name" value="DUF6447"/>
</dbReference>
<dbReference type="OrthoDB" id="5739715at2"/>
<dbReference type="RefSeq" id="WP_014147463.1">
    <property type="nucleotide sequence ID" value="NZ_CP035467.1"/>
</dbReference>
<protein>
    <submittedName>
        <fullName evidence="1">Uncharacterized protein</fullName>
    </submittedName>
</protein>
<keyword evidence="2" id="KW-1185">Reference proteome</keyword>
<evidence type="ECO:0000313" key="2">
    <source>
        <dbReference type="Proteomes" id="UP000305881"/>
    </source>
</evidence>
<gene>
    <name evidence="1" type="ORF">EQU24_15550</name>
</gene>
<dbReference type="Pfam" id="PF20045">
    <property type="entry name" value="DUF6447"/>
    <property type="match status" value="1"/>
</dbReference>
<accession>A0A4P9UQ03</accession>
<dbReference type="KEGG" id="mbur:EQU24_15550"/>
<dbReference type="STRING" id="675511.GCA_000341735_04341"/>
<dbReference type="EMBL" id="CP035467">
    <property type="protein sequence ID" value="QCW83502.1"/>
    <property type="molecule type" value="Genomic_DNA"/>
</dbReference>
<reference evidence="2" key="1">
    <citation type="journal article" date="2019" name="J. Bacteriol.">
        <title>A Mutagenic Screen Identifies a TonB-Dependent Receptor Required for the Lanthanide Metal Switch in the Type I Methanotroph 'Methylotuvimicrobium buryatense' 5GB1C.</title>
        <authorList>
            <person name="Groom J.D."/>
            <person name="Ford S.M."/>
            <person name="Pesesky M.W."/>
            <person name="Lidstrom M.E."/>
        </authorList>
    </citation>
    <scope>NUCLEOTIDE SEQUENCE [LARGE SCALE GENOMIC DNA]</scope>
    <source>
        <strain evidence="2">5GB1C</strain>
    </source>
</reference>
<sequence>MSEANKQIVTINGIEYDLNDLSENAKNQINNLRVTDAEIQRLNTLLGIAQTARAAYARVLNDELAKDGKEIYPASGMAN</sequence>
<proteinExistence type="predicted"/>